<dbReference type="SUPFAM" id="SSF48452">
    <property type="entry name" value="TPR-like"/>
    <property type="match status" value="1"/>
</dbReference>
<accession>A0A1M7TA74</accession>
<keyword evidence="1" id="KW-0472">Membrane</keyword>
<dbReference type="RefSeq" id="WP_143145317.1">
    <property type="nucleotide sequence ID" value="NZ_FRDJ01000012.1"/>
</dbReference>
<proteinExistence type="predicted"/>
<protein>
    <submittedName>
        <fullName evidence="2">Tetratricopeptide repeat-containing protein</fullName>
    </submittedName>
</protein>
<organism evidence="2 3">
    <name type="scientific">Fervidobacterium gondwanense DSM 13020</name>
    <dbReference type="NCBI Taxonomy" id="1121883"/>
    <lineage>
        <taxon>Bacteria</taxon>
        <taxon>Thermotogati</taxon>
        <taxon>Thermotogota</taxon>
        <taxon>Thermotogae</taxon>
        <taxon>Thermotogales</taxon>
        <taxon>Fervidobacteriaceae</taxon>
        <taxon>Fervidobacterium</taxon>
    </lineage>
</organism>
<feature type="transmembrane region" description="Helical" evidence="1">
    <location>
        <begin position="46"/>
        <end position="67"/>
    </location>
</feature>
<name>A0A1M7TA74_FERGO</name>
<dbReference type="InterPro" id="IPR011990">
    <property type="entry name" value="TPR-like_helical_dom_sf"/>
</dbReference>
<reference evidence="3" key="1">
    <citation type="submission" date="2016-12" db="EMBL/GenBank/DDBJ databases">
        <authorList>
            <person name="Varghese N."/>
            <person name="Submissions S."/>
        </authorList>
    </citation>
    <scope>NUCLEOTIDE SEQUENCE [LARGE SCALE GENOMIC DNA]</scope>
    <source>
        <strain evidence="3">DSM 13020</strain>
    </source>
</reference>
<dbReference type="STRING" id="1121883.SAMN02745226_01766"/>
<dbReference type="Gene3D" id="1.25.40.10">
    <property type="entry name" value="Tetratricopeptide repeat domain"/>
    <property type="match status" value="1"/>
</dbReference>
<dbReference type="EMBL" id="FRDJ01000012">
    <property type="protein sequence ID" value="SHN67609.1"/>
    <property type="molecule type" value="Genomic_DNA"/>
</dbReference>
<keyword evidence="3" id="KW-1185">Reference proteome</keyword>
<evidence type="ECO:0000256" key="1">
    <source>
        <dbReference type="SAM" id="Phobius"/>
    </source>
</evidence>
<evidence type="ECO:0000313" key="3">
    <source>
        <dbReference type="Proteomes" id="UP000184207"/>
    </source>
</evidence>
<keyword evidence="1" id="KW-1133">Transmembrane helix</keyword>
<keyword evidence="1" id="KW-0812">Transmembrane</keyword>
<dbReference type="AlphaFoldDB" id="A0A1M7TA74"/>
<evidence type="ECO:0000313" key="2">
    <source>
        <dbReference type="EMBL" id="SHN67609.1"/>
    </source>
</evidence>
<dbReference type="Proteomes" id="UP000184207">
    <property type="component" value="Unassembled WGS sequence"/>
</dbReference>
<gene>
    <name evidence="2" type="ORF">SAMN02745226_01766</name>
</gene>
<sequence length="157" mass="18044">MEWELSKKRHNYEQAKPNSISEGPIVVTIYKPSNIKDLSAFRNLSISLLIIGVAILFASLPLGIAFLRNEVLVINLLADCFLELEKTELALEVLQKGPVRSRKMANEQLKLFHYLLGQTYLKLGNKKKALSHFQKIYVDDRNFKDVEKLIEELESQE</sequence>